<evidence type="ECO:0000313" key="4">
    <source>
        <dbReference type="Proteomes" id="UP000053477"/>
    </source>
</evidence>
<reference evidence="3 4" key="1">
    <citation type="submission" date="2015-04" db="EMBL/GenBank/DDBJ databases">
        <title>Complete genome sequence of Schizopora paradoxa KUC8140, a cosmopolitan wood degrader in East Asia.</title>
        <authorList>
            <consortium name="DOE Joint Genome Institute"/>
            <person name="Min B."/>
            <person name="Park H."/>
            <person name="Jang Y."/>
            <person name="Kim J.-J."/>
            <person name="Kim K.H."/>
            <person name="Pangilinan J."/>
            <person name="Lipzen A."/>
            <person name="Riley R."/>
            <person name="Grigoriev I.V."/>
            <person name="Spatafora J.W."/>
            <person name="Choi I.-G."/>
        </authorList>
    </citation>
    <scope>NUCLEOTIDE SEQUENCE [LARGE SCALE GENOMIC DNA]</scope>
    <source>
        <strain evidence="3 4">KUC8140</strain>
    </source>
</reference>
<protein>
    <recommendedName>
        <fullName evidence="2">FHA domain-containing protein</fullName>
    </recommendedName>
</protein>
<feature type="region of interest" description="Disordered" evidence="1">
    <location>
        <begin position="406"/>
        <end position="430"/>
    </location>
</feature>
<evidence type="ECO:0000259" key="2">
    <source>
        <dbReference type="PROSITE" id="PS50006"/>
    </source>
</evidence>
<evidence type="ECO:0000313" key="3">
    <source>
        <dbReference type="EMBL" id="KLO12075.1"/>
    </source>
</evidence>
<proteinExistence type="predicted"/>
<feature type="region of interest" description="Disordered" evidence="1">
    <location>
        <begin position="546"/>
        <end position="581"/>
    </location>
</feature>
<dbReference type="EMBL" id="KQ085985">
    <property type="protein sequence ID" value="KLO12075.1"/>
    <property type="molecule type" value="Genomic_DNA"/>
</dbReference>
<sequence>MSSPSNAIDLASNSGPITGIVLSCKEGYMGSEEAKTYILLKDDSPVVHLVRASHPKNSVVSPENPESSGGRVTFTCPVMSRRHARLSFSDQGTVTITDLKSLHGTFRHNPYIRTGAARLSPLVEYSLNHGDIIKLGKEVHRDDRMWSPVEITVELLREREESPVEVQENPVPSSTNERSTPNRYGLYSPTSPASPANVEEDSSSESSSSSDDDDDPDAASHTSYGSDISHIESPSESSEGAGKSGCSLLHLGRLPSLRDLGFRDILRDINSVASRPAHVEPQVSHSYFIPDAEEASLPPAIQYPEIQLGLIDSRSQTDLPSSIPIQGGGSPEPEPDVEADDGAPGSGGSRHSSPMELSSGSVSRESSPSPVGAWPECEPVQRLNISDLSKQVMNALRPVIDLSSKIGASDNGKGKGRAMDEVPPSPALPHPDMCRSDLFLPPILSAPTSYEFDNVWQQESLFVGDHSAGMEIVEQSHPQRKQDNVSTESSLNALSSKIHDLVQNEMVNVKDRIQDRIQDLKESIIPLVERQLLVAKAMITATRANLSSTSPPANAAVDSATATKETAVAGASSEPSSPKQELQDIRDEMLRFSTLLEQVLVKVEAVKEQVPSKAVADTPSTSQIETEGLNLTEGHSPLFEAALDISSRKRKRTEECGSEAQDVDVTAPMIEASSTEASPAKRQRRDNGATVVRGLATAASFTTLGAVATWATLAYYL</sequence>
<dbReference type="STRING" id="27342.A0A0H2RJ98"/>
<name>A0A0H2RJ98_9AGAM</name>
<feature type="compositionally biased region" description="Low complexity" evidence="1">
    <location>
        <begin position="226"/>
        <end position="239"/>
    </location>
</feature>
<feature type="region of interest" description="Disordered" evidence="1">
    <location>
        <begin position="316"/>
        <end position="375"/>
    </location>
</feature>
<accession>A0A0H2RJ98</accession>
<dbReference type="AlphaFoldDB" id="A0A0H2RJ98"/>
<feature type="compositionally biased region" description="Polar residues" evidence="1">
    <location>
        <begin position="170"/>
        <end position="194"/>
    </location>
</feature>
<feature type="compositionally biased region" description="Low complexity" evidence="1">
    <location>
        <begin position="358"/>
        <end position="372"/>
    </location>
</feature>
<keyword evidence="4" id="KW-1185">Reference proteome</keyword>
<dbReference type="OrthoDB" id="4096268at2759"/>
<organism evidence="3 4">
    <name type="scientific">Schizopora paradoxa</name>
    <dbReference type="NCBI Taxonomy" id="27342"/>
    <lineage>
        <taxon>Eukaryota</taxon>
        <taxon>Fungi</taxon>
        <taxon>Dikarya</taxon>
        <taxon>Basidiomycota</taxon>
        <taxon>Agaricomycotina</taxon>
        <taxon>Agaricomycetes</taxon>
        <taxon>Hymenochaetales</taxon>
        <taxon>Schizoporaceae</taxon>
        <taxon>Schizopora</taxon>
    </lineage>
</organism>
<gene>
    <name evidence="3" type="ORF">SCHPADRAFT_905439</name>
</gene>
<dbReference type="InterPro" id="IPR000253">
    <property type="entry name" value="FHA_dom"/>
</dbReference>
<dbReference type="Proteomes" id="UP000053477">
    <property type="component" value="Unassembled WGS sequence"/>
</dbReference>
<dbReference type="InterPro" id="IPR008984">
    <property type="entry name" value="SMAD_FHA_dom_sf"/>
</dbReference>
<dbReference type="SUPFAM" id="SSF49879">
    <property type="entry name" value="SMAD/FHA domain"/>
    <property type="match status" value="1"/>
</dbReference>
<feature type="domain" description="FHA" evidence="2">
    <location>
        <begin position="77"/>
        <end position="112"/>
    </location>
</feature>
<dbReference type="Pfam" id="PF00498">
    <property type="entry name" value="FHA"/>
    <property type="match status" value="1"/>
</dbReference>
<dbReference type="PROSITE" id="PS50006">
    <property type="entry name" value="FHA_DOMAIN"/>
    <property type="match status" value="1"/>
</dbReference>
<dbReference type="Gene3D" id="2.60.200.20">
    <property type="match status" value="1"/>
</dbReference>
<dbReference type="InParanoid" id="A0A0H2RJ98"/>
<feature type="region of interest" description="Disordered" evidence="1">
    <location>
        <begin position="159"/>
        <end position="244"/>
    </location>
</feature>
<evidence type="ECO:0000256" key="1">
    <source>
        <dbReference type="SAM" id="MobiDB-lite"/>
    </source>
</evidence>